<comment type="caution">
    <text evidence="1">The sequence shown here is derived from an EMBL/GenBank/DDBJ whole genome shotgun (WGS) entry which is preliminary data.</text>
</comment>
<evidence type="ECO:0000313" key="1">
    <source>
        <dbReference type="EMBL" id="GHO44912.1"/>
    </source>
</evidence>
<keyword evidence="2" id="KW-1185">Reference proteome</keyword>
<reference evidence="1" key="1">
    <citation type="submission" date="2020-10" db="EMBL/GenBank/DDBJ databases">
        <title>Taxonomic study of unclassified bacteria belonging to the class Ktedonobacteria.</title>
        <authorList>
            <person name="Yabe S."/>
            <person name="Wang C.M."/>
            <person name="Zheng Y."/>
            <person name="Sakai Y."/>
            <person name="Cavaletti L."/>
            <person name="Monciardini P."/>
            <person name="Donadio S."/>
        </authorList>
    </citation>
    <scope>NUCLEOTIDE SEQUENCE</scope>
    <source>
        <strain evidence="1">SOSP1-1</strain>
    </source>
</reference>
<sequence length="53" mass="6289">MYIPTCNDMQEHTLMAGEDTQQFDKGQPFNFEDWVKIALPDSLVVYAHKWNER</sequence>
<evidence type="ECO:0000313" key="2">
    <source>
        <dbReference type="Proteomes" id="UP000612362"/>
    </source>
</evidence>
<gene>
    <name evidence="1" type="ORF">KSX_30750</name>
</gene>
<organism evidence="1 2">
    <name type="scientific">Ktedonospora formicarum</name>
    <dbReference type="NCBI Taxonomy" id="2778364"/>
    <lineage>
        <taxon>Bacteria</taxon>
        <taxon>Bacillati</taxon>
        <taxon>Chloroflexota</taxon>
        <taxon>Ktedonobacteria</taxon>
        <taxon>Ktedonobacterales</taxon>
        <taxon>Ktedonobacteraceae</taxon>
        <taxon>Ktedonospora</taxon>
    </lineage>
</organism>
<accession>A0A8J3HVP0</accession>
<dbReference type="EMBL" id="BNJF01000001">
    <property type="protein sequence ID" value="GHO44912.1"/>
    <property type="molecule type" value="Genomic_DNA"/>
</dbReference>
<dbReference type="AlphaFoldDB" id="A0A8J3HVP0"/>
<proteinExistence type="predicted"/>
<dbReference type="Proteomes" id="UP000612362">
    <property type="component" value="Unassembled WGS sequence"/>
</dbReference>
<name>A0A8J3HVP0_9CHLR</name>
<protein>
    <submittedName>
        <fullName evidence="1">Uncharacterized protein</fullName>
    </submittedName>
</protein>